<reference evidence="1" key="2">
    <citation type="journal article" date="2015" name="Data Brief">
        <title>Shoot transcriptome of the giant reed, Arundo donax.</title>
        <authorList>
            <person name="Barrero R.A."/>
            <person name="Guerrero F.D."/>
            <person name="Moolhuijzen P."/>
            <person name="Goolsby J.A."/>
            <person name="Tidwell J."/>
            <person name="Bellgard S.E."/>
            <person name="Bellgard M.I."/>
        </authorList>
    </citation>
    <scope>NUCLEOTIDE SEQUENCE</scope>
    <source>
        <tissue evidence="1">Shoot tissue taken approximately 20 cm above the soil surface</tissue>
    </source>
</reference>
<reference evidence="1" key="1">
    <citation type="submission" date="2014-09" db="EMBL/GenBank/DDBJ databases">
        <authorList>
            <person name="Magalhaes I.L.F."/>
            <person name="Oliveira U."/>
            <person name="Santos F.R."/>
            <person name="Vidigal T.H.D.A."/>
            <person name="Brescovit A.D."/>
            <person name="Santos A.J."/>
        </authorList>
    </citation>
    <scope>NUCLEOTIDE SEQUENCE</scope>
    <source>
        <tissue evidence="1">Shoot tissue taken approximately 20 cm above the soil surface</tissue>
    </source>
</reference>
<proteinExistence type="predicted"/>
<dbReference type="EMBL" id="GBRH01166909">
    <property type="protein sequence ID" value="JAE30987.1"/>
    <property type="molecule type" value="Transcribed_RNA"/>
</dbReference>
<protein>
    <submittedName>
        <fullName evidence="1">Uncharacterized protein</fullName>
    </submittedName>
</protein>
<name>A0A0A9H2J0_ARUDO</name>
<accession>A0A0A9H2J0</accession>
<organism evidence="1">
    <name type="scientific">Arundo donax</name>
    <name type="common">Giant reed</name>
    <name type="synonym">Donax arundinaceus</name>
    <dbReference type="NCBI Taxonomy" id="35708"/>
    <lineage>
        <taxon>Eukaryota</taxon>
        <taxon>Viridiplantae</taxon>
        <taxon>Streptophyta</taxon>
        <taxon>Embryophyta</taxon>
        <taxon>Tracheophyta</taxon>
        <taxon>Spermatophyta</taxon>
        <taxon>Magnoliopsida</taxon>
        <taxon>Liliopsida</taxon>
        <taxon>Poales</taxon>
        <taxon>Poaceae</taxon>
        <taxon>PACMAD clade</taxon>
        <taxon>Arundinoideae</taxon>
        <taxon>Arundineae</taxon>
        <taxon>Arundo</taxon>
    </lineage>
</organism>
<evidence type="ECO:0000313" key="1">
    <source>
        <dbReference type="EMBL" id="JAE30987.1"/>
    </source>
</evidence>
<sequence>MPSTILQNFNFKYN</sequence>